<dbReference type="Pfam" id="PF10088">
    <property type="entry name" value="DUF2326"/>
    <property type="match status" value="1"/>
</dbReference>
<evidence type="ECO:0000313" key="3">
    <source>
        <dbReference type="EMBL" id="MBC1509189.1"/>
    </source>
</evidence>
<dbReference type="RefSeq" id="WP_185348716.1">
    <property type="nucleotide sequence ID" value="NZ_JAASTV010000025.1"/>
</dbReference>
<gene>
    <name evidence="3" type="ORF">HCJ59_04580</name>
</gene>
<dbReference type="Proteomes" id="UP000587800">
    <property type="component" value="Unassembled WGS sequence"/>
</dbReference>
<name>A0ABR6SU29_9LIST</name>
<proteinExistence type="predicted"/>
<dbReference type="InterPro" id="IPR027417">
    <property type="entry name" value="P-loop_NTPase"/>
</dbReference>
<keyword evidence="1" id="KW-0175">Coiled coil</keyword>
<dbReference type="InterPro" id="IPR018760">
    <property type="entry name" value="DUF2326"/>
</dbReference>
<comment type="caution">
    <text evidence="3">The sequence shown here is derived from an EMBL/GenBank/DDBJ whole genome shotgun (WGS) entry which is preliminary data.</text>
</comment>
<feature type="coiled-coil region" evidence="1">
    <location>
        <begin position="190"/>
        <end position="243"/>
    </location>
</feature>
<sequence>MYIKKLLLQETYPEVKSIREVLFKLGTNFIVDAGKYKEKGNGVGKTTALKLIDVCLGAKDKKYIYTDYEMDSENIDLKNYIHESKIQVIIELVDKWEDEDAIHKELKVDLFKGGKKYINGEKYKEADYWCELNKAIFNNYQNVPTFRQLIGMFVRINQKFDNNKFLKYLDSHTNAAIYENIYSYLFDLHSQDISTEILRLKGEIKEKEDDIQHLKKINRFKYVDVIKQKIGVLDKEIKELSEDLAVLIDTTKFKENEQKINEIKLTYSKINDLIDESMFKKKRSLSILESAKKESEESIDTSLLEKLYEETTKNFGKLGKTFTELVNFNKQLVQNKISYFEKQVIKWSSKIQVLEEKRESLFKEHKSVIMLIEDNKINEYTDIQDKLGNAREDLGRNKQIITVYNELNKELSSTQTNLNTLLDSLEKKEDSLSLFNRKFSEYSKMTNGEGYILFHKEKGFPLAIEDIEKGLSTGAKKSVIAAFDLAYQAFAVEIGKKVPKFIVHDVIETLDRIALESIVTIANDVQCQYIAAVLNEKIANHHSIKNEDIILTLSESERMFKM</sequence>
<evidence type="ECO:0000313" key="4">
    <source>
        <dbReference type="Proteomes" id="UP000587800"/>
    </source>
</evidence>
<evidence type="ECO:0000259" key="2">
    <source>
        <dbReference type="Pfam" id="PF10088"/>
    </source>
</evidence>
<reference evidence="3 4" key="1">
    <citation type="submission" date="2020-03" db="EMBL/GenBank/DDBJ databases">
        <title>Soil Listeria distribution.</title>
        <authorList>
            <person name="Liao J."/>
            <person name="Wiedmann M."/>
        </authorList>
    </citation>
    <scope>NUCLEOTIDE SEQUENCE [LARGE SCALE GENOMIC DNA]</scope>
    <source>
        <strain evidence="3 4">FSL L7-1515</strain>
    </source>
</reference>
<protein>
    <submittedName>
        <fullName evidence="3">DUF2326 domain-containing protein</fullName>
    </submittedName>
</protein>
<dbReference type="SUPFAM" id="SSF52540">
    <property type="entry name" value="P-loop containing nucleoside triphosphate hydrolases"/>
    <property type="match status" value="1"/>
</dbReference>
<organism evidence="3 4">
    <name type="scientific">Listeria immobilis</name>
    <dbReference type="NCBI Taxonomy" id="2713502"/>
    <lineage>
        <taxon>Bacteria</taxon>
        <taxon>Bacillati</taxon>
        <taxon>Bacillota</taxon>
        <taxon>Bacilli</taxon>
        <taxon>Bacillales</taxon>
        <taxon>Listeriaceae</taxon>
        <taxon>Listeria</taxon>
    </lineage>
</organism>
<dbReference type="EMBL" id="JAASUB010000004">
    <property type="protein sequence ID" value="MBC1509189.1"/>
    <property type="molecule type" value="Genomic_DNA"/>
</dbReference>
<accession>A0ABR6SU29</accession>
<evidence type="ECO:0000256" key="1">
    <source>
        <dbReference type="SAM" id="Coils"/>
    </source>
</evidence>
<keyword evidence="4" id="KW-1185">Reference proteome</keyword>
<feature type="domain" description="DUF2326" evidence="2">
    <location>
        <begin position="466"/>
        <end position="562"/>
    </location>
</feature>